<name>A0A0W8IM88_KOCRO</name>
<dbReference type="OrthoDB" id="4080114at2"/>
<dbReference type="SUPFAM" id="SSF52151">
    <property type="entry name" value="FabD/lysophospholipase-like"/>
    <property type="match status" value="1"/>
</dbReference>
<dbReference type="RefSeq" id="WP_058873266.1">
    <property type="nucleotide sequence ID" value="NZ_LQBK01000005.1"/>
</dbReference>
<evidence type="ECO:0000256" key="4">
    <source>
        <dbReference type="ARBA" id="ARBA00023098"/>
    </source>
</evidence>
<reference evidence="8" key="1">
    <citation type="submission" date="2015-12" db="EMBL/GenBank/DDBJ databases">
        <authorList>
            <person name="Nair G.R."/>
            <person name="Kaur G."/>
            <person name="Mayilraj S."/>
        </authorList>
    </citation>
    <scope>NUCLEOTIDE SEQUENCE [LARGE SCALE GENOMIC DNA]</scope>
    <source>
        <strain evidence="8">CD08_4</strain>
    </source>
</reference>
<dbReference type="InterPro" id="IPR050301">
    <property type="entry name" value="NTE"/>
</dbReference>
<evidence type="ECO:0000256" key="1">
    <source>
        <dbReference type="ARBA" id="ARBA00006636"/>
    </source>
</evidence>
<comment type="similarity">
    <text evidence="1">Belongs to the NTE family.</text>
</comment>
<evidence type="ECO:0000256" key="3">
    <source>
        <dbReference type="ARBA" id="ARBA00022963"/>
    </source>
</evidence>
<dbReference type="PROSITE" id="PS01237">
    <property type="entry name" value="UPF0028"/>
    <property type="match status" value="1"/>
</dbReference>
<dbReference type="Pfam" id="PF01734">
    <property type="entry name" value="Patatin"/>
    <property type="match status" value="1"/>
</dbReference>
<feature type="domain" description="PNPLA" evidence="6">
    <location>
        <begin position="9"/>
        <end position="169"/>
    </location>
</feature>
<gene>
    <name evidence="7" type="ORF">AVL61_12490</name>
</gene>
<dbReference type="AlphaFoldDB" id="A0A0W8IM88"/>
<proteinExistence type="inferred from homology"/>
<dbReference type="GO" id="GO:0004622">
    <property type="term" value="F:phosphatidylcholine lysophospholipase activity"/>
    <property type="evidence" value="ECO:0007669"/>
    <property type="project" value="InterPro"/>
</dbReference>
<evidence type="ECO:0000313" key="7">
    <source>
        <dbReference type="EMBL" id="KUG61231.1"/>
    </source>
</evidence>
<dbReference type="Proteomes" id="UP000053512">
    <property type="component" value="Unassembled WGS sequence"/>
</dbReference>
<evidence type="ECO:0000256" key="5">
    <source>
        <dbReference type="PROSITE-ProRule" id="PRU01161"/>
    </source>
</evidence>
<dbReference type="InterPro" id="IPR001423">
    <property type="entry name" value="LysoPLipase_patatin_CS"/>
</dbReference>
<keyword evidence="3 5" id="KW-0442">Lipid degradation</keyword>
<dbReference type="Gene3D" id="3.40.1090.10">
    <property type="entry name" value="Cytosolic phospholipase A2 catalytic domain"/>
    <property type="match status" value="2"/>
</dbReference>
<feature type="short sequence motif" description="DGA/G" evidence="5">
    <location>
        <begin position="156"/>
        <end position="158"/>
    </location>
</feature>
<evidence type="ECO:0000313" key="8">
    <source>
        <dbReference type="Proteomes" id="UP000053512"/>
    </source>
</evidence>
<organism evidence="7 8">
    <name type="scientific">Kocuria rosea subsp. polaris</name>
    <dbReference type="NCBI Taxonomy" id="136273"/>
    <lineage>
        <taxon>Bacteria</taxon>
        <taxon>Bacillati</taxon>
        <taxon>Actinomycetota</taxon>
        <taxon>Actinomycetes</taxon>
        <taxon>Micrococcales</taxon>
        <taxon>Micrococcaceae</taxon>
        <taxon>Kocuria</taxon>
    </lineage>
</organism>
<dbReference type="PANTHER" id="PTHR14226:SF76">
    <property type="entry name" value="NTE FAMILY PROTEIN RSSA"/>
    <property type="match status" value="1"/>
</dbReference>
<dbReference type="PROSITE" id="PS51635">
    <property type="entry name" value="PNPLA"/>
    <property type="match status" value="1"/>
</dbReference>
<dbReference type="GO" id="GO:0046470">
    <property type="term" value="P:phosphatidylcholine metabolic process"/>
    <property type="evidence" value="ECO:0007669"/>
    <property type="project" value="InterPro"/>
</dbReference>
<feature type="active site" description="Nucleophile" evidence="5">
    <location>
        <position position="42"/>
    </location>
</feature>
<dbReference type="InterPro" id="IPR002641">
    <property type="entry name" value="PNPLA_dom"/>
</dbReference>
<evidence type="ECO:0000259" key="6">
    <source>
        <dbReference type="PROSITE" id="PS51635"/>
    </source>
</evidence>
<dbReference type="GO" id="GO:0016042">
    <property type="term" value="P:lipid catabolic process"/>
    <property type="evidence" value="ECO:0007669"/>
    <property type="project" value="UniProtKB-UniRule"/>
</dbReference>
<accession>A0A0W8IM88</accession>
<protein>
    <submittedName>
        <fullName evidence="7">Esterase</fullName>
    </submittedName>
</protein>
<keyword evidence="4 5" id="KW-0443">Lipid metabolism</keyword>
<feature type="short sequence motif" description="GXSXG" evidence="5">
    <location>
        <begin position="40"/>
        <end position="44"/>
    </location>
</feature>
<dbReference type="InterPro" id="IPR016035">
    <property type="entry name" value="Acyl_Trfase/lysoPLipase"/>
</dbReference>
<comment type="caution">
    <text evidence="7">The sequence shown here is derived from an EMBL/GenBank/DDBJ whole genome shotgun (WGS) entry which is preliminary data.</text>
</comment>
<evidence type="ECO:0000256" key="2">
    <source>
        <dbReference type="ARBA" id="ARBA00022801"/>
    </source>
</evidence>
<dbReference type="EMBL" id="LQBK01000005">
    <property type="protein sequence ID" value="KUG61231.1"/>
    <property type="molecule type" value="Genomic_DNA"/>
</dbReference>
<feature type="active site" description="Proton acceptor" evidence="5">
    <location>
        <position position="156"/>
    </location>
</feature>
<dbReference type="PANTHER" id="PTHR14226">
    <property type="entry name" value="NEUROPATHY TARGET ESTERASE/SWISS CHEESE D.MELANOGASTER"/>
    <property type="match status" value="1"/>
</dbReference>
<sequence length="357" mass="37936">MSPRTRVALALGSGGARGYAHIGAIQVLEERGYDIVTVAGSSMGALVGGLHAAGRMEAYAQWVLGLSQRDVLRLLDPSPSAPGVIRAEKIMAKVRELLDGTLIEDLPIPFTAVATDLLARKEVWFQEGPVDVAVRASIALPSIITPVMLNGRLLADGGIMNPVPIAATVATRADVTVAVSLSGGQQSGEGRVPAHETAAARPAEEWVGRFRRGASHVLDRELTRSVLERFAETRGRGASSRSLRSTGAGPADVGEALVQDVVEEAVEEAVAEGFGVLPAGLRTLDVMQLSLEVLQSMVLRYRLAGYPPDLLVTVPKSAGRLLDFHRAGELIELGRRMTEEAIDRADDFPPARPDPEI</sequence>
<keyword evidence="2 5" id="KW-0378">Hydrolase</keyword>
<comment type="caution">
    <text evidence="5">Lacks conserved residue(s) required for the propagation of feature annotation.</text>
</comment>